<evidence type="ECO:0000313" key="4">
    <source>
        <dbReference type="Proteomes" id="UP000077315"/>
    </source>
</evidence>
<reference evidence="4" key="1">
    <citation type="submission" date="2015-06" db="EMBL/GenBank/DDBJ databases">
        <title>Expansion of signal transduction pathways in fungi by whole-genome duplication.</title>
        <authorList>
            <consortium name="DOE Joint Genome Institute"/>
            <person name="Corrochano L.M."/>
            <person name="Kuo A."/>
            <person name="Marcet-Houben M."/>
            <person name="Polaino S."/>
            <person name="Salamov A."/>
            <person name="Villalobos J.M."/>
            <person name="Alvarez M.I."/>
            <person name="Avalos J."/>
            <person name="Benito E.P."/>
            <person name="Benoit I."/>
            <person name="Burger G."/>
            <person name="Camino L.P."/>
            <person name="Canovas D."/>
            <person name="Cerda-Olmedo E."/>
            <person name="Cheng J.-F."/>
            <person name="Dominguez A."/>
            <person name="Elias M."/>
            <person name="Eslava A.P."/>
            <person name="Glaser F."/>
            <person name="Grimwood J."/>
            <person name="Gutierrez G."/>
            <person name="Heitman J."/>
            <person name="Henrissat B."/>
            <person name="Iturriaga E.A."/>
            <person name="Lang B.F."/>
            <person name="Lavin J.L."/>
            <person name="Lee S."/>
            <person name="Li W."/>
            <person name="Lindquist E."/>
            <person name="Lopez-Garcia S."/>
            <person name="Luque E.M."/>
            <person name="Marcos A.T."/>
            <person name="Martin J."/>
            <person name="McCluskey K."/>
            <person name="Medina H.R."/>
            <person name="Miralles-Duran A."/>
            <person name="Miyazaki A."/>
            <person name="Munoz-Torres E."/>
            <person name="Oguiza J.A."/>
            <person name="Ohm R."/>
            <person name="Olmedo M."/>
            <person name="Orejas M."/>
            <person name="Ortiz-Castellanos L."/>
            <person name="Pisabarro A.G."/>
            <person name="Rodriguez-Romero J."/>
            <person name="Ruiz-Herrera J."/>
            <person name="Ruiz-Vazquez R."/>
            <person name="Sanz C."/>
            <person name="Schackwitz W."/>
            <person name="Schmutz J."/>
            <person name="Shahriari M."/>
            <person name="Shelest E."/>
            <person name="Silva-Franco F."/>
            <person name="Soanes D."/>
            <person name="Syed K."/>
            <person name="Tagua V.G."/>
            <person name="Talbot N.J."/>
            <person name="Thon M."/>
            <person name="De vries R.P."/>
            <person name="Wiebenga A."/>
            <person name="Yadav J.S."/>
            <person name="Braun E.L."/>
            <person name="Baker S."/>
            <person name="Garre V."/>
            <person name="Horwitz B."/>
            <person name="Torres-Martinez S."/>
            <person name="Idnurm A."/>
            <person name="Herrera-Estrella A."/>
            <person name="Gabaldon T."/>
            <person name="Grigoriev I.V."/>
        </authorList>
    </citation>
    <scope>NUCLEOTIDE SEQUENCE [LARGE SCALE GENOMIC DNA]</scope>
    <source>
        <strain evidence="4">NRRL 1555(-)</strain>
    </source>
</reference>
<dbReference type="EMBL" id="KV440985">
    <property type="protein sequence ID" value="OAD71642.1"/>
    <property type="molecule type" value="Genomic_DNA"/>
</dbReference>
<dbReference type="OrthoDB" id="276323at2759"/>
<dbReference type="AlphaFoldDB" id="A0A162TWY8"/>
<dbReference type="PANTHER" id="PTHR12832">
    <property type="entry name" value="TESTIS-SPECIFIC PROTEIN PBS13 T-COMPLEX 11"/>
    <property type="match status" value="1"/>
</dbReference>
<name>A0A162TWY8_PHYB8</name>
<dbReference type="InterPro" id="IPR008862">
    <property type="entry name" value="Tcp11"/>
</dbReference>
<protein>
    <recommendedName>
        <fullName evidence="5">T-complex 11</fullName>
    </recommendedName>
</protein>
<gene>
    <name evidence="3" type="ORF">PHYBLDRAFT_147394</name>
</gene>
<organism evidence="3 4">
    <name type="scientific">Phycomyces blakesleeanus (strain ATCC 8743b / DSM 1359 / FGSC 10004 / NBRC 33097 / NRRL 1555)</name>
    <dbReference type="NCBI Taxonomy" id="763407"/>
    <lineage>
        <taxon>Eukaryota</taxon>
        <taxon>Fungi</taxon>
        <taxon>Fungi incertae sedis</taxon>
        <taxon>Mucoromycota</taxon>
        <taxon>Mucoromycotina</taxon>
        <taxon>Mucoromycetes</taxon>
        <taxon>Mucorales</taxon>
        <taxon>Phycomycetaceae</taxon>
        <taxon>Phycomyces</taxon>
    </lineage>
</organism>
<accession>A0A162TWY8</accession>
<feature type="region of interest" description="Disordered" evidence="2">
    <location>
        <begin position="118"/>
        <end position="149"/>
    </location>
</feature>
<dbReference type="InParanoid" id="A0A162TWY8"/>
<evidence type="ECO:0000256" key="1">
    <source>
        <dbReference type="ARBA" id="ARBA00010954"/>
    </source>
</evidence>
<dbReference type="PANTHER" id="PTHR12832:SF11">
    <property type="entry name" value="LD23868P"/>
    <property type="match status" value="1"/>
</dbReference>
<dbReference type="RefSeq" id="XP_018289682.1">
    <property type="nucleotide sequence ID" value="XM_018431857.1"/>
</dbReference>
<evidence type="ECO:0008006" key="5">
    <source>
        <dbReference type="Google" id="ProtNLM"/>
    </source>
</evidence>
<proteinExistence type="inferred from homology"/>
<evidence type="ECO:0000256" key="2">
    <source>
        <dbReference type="SAM" id="MobiDB-lite"/>
    </source>
</evidence>
<dbReference type="STRING" id="763407.A0A162TWY8"/>
<dbReference type="GeneID" id="28992763"/>
<dbReference type="Pfam" id="PF05794">
    <property type="entry name" value="Tcp11"/>
    <property type="match status" value="1"/>
</dbReference>
<dbReference type="GO" id="GO:0010737">
    <property type="term" value="P:protein kinase A signaling"/>
    <property type="evidence" value="ECO:0007669"/>
    <property type="project" value="TreeGrafter"/>
</dbReference>
<dbReference type="VEuPathDB" id="FungiDB:PHYBLDRAFT_147394"/>
<sequence length="584" mass="66362">MESIQPILTASKELLHNLELWFDSQPPQVQSIARMALEECWNSYYALSESIKSQDIEQQRENVAALYLDIARLKATLGLEGSEAAQQQQVLRSWMESREPDAIPHLTQAEQVLKTLPIQSSHPPIPPSPTPRPERLALQQTPPDEEHVHVSPEQLSRLLTGYAPASGRSHEQIAHEIIMDPEFKLYKREPDTDLESRVRTIATKAFFDRVAEELDNGHSEKSIPSLMNDIRTRLVALVREGSPWVERIKEAIDIELIEQETKKGAFDLEKTLDMIVDFMLQMCAPARDEAIQAIRSLPRSVDKIRAILETLEDMLFDLMNFRLRALRPALIPMAVSYERARFAEALSHGQAGLAKTRSWLQKAYRRVNEANKQRVPAEAAKRPQAFPSKDMVFEEAFVSLLTSTDPLIRITCPETLLLDVDRLADYQQHVHRITTVAALLMLTRNFGGTGDLTKLTNTLSVILEDSATVPIDHLTVEIGQHIKNPSVPHTMVRSMVEKTLTHNDMVYTLLARRVGSVLRHHLHTGQLVEQDTLVSSGLGYVRQPLKDLSQRLYVLVHHNRQVYQPWYDTIIQDEQEGIHVNPTP</sequence>
<keyword evidence="4" id="KW-1185">Reference proteome</keyword>
<evidence type="ECO:0000313" key="3">
    <source>
        <dbReference type="EMBL" id="OAD71642.1"/>
    </source>
</evidence>
<comment type="similarity">
    <text evidence="1">Belongs to the TCP11 family.</text>
</comment>
<dbReference type="Proteomes" id="UP000077315">
    <property type="component" value="Unassembled WGS sequence"/>
</dbReference>